<comment type="subcellular location">
    <subcellularLocation>
        <location evidence="1">Membrane</location>
        <topology evidence="1">Multi-pass membrane protein</topology>
    </subcellularLocation>
</comment>
<evidence type="ECO:0000313" key="7">
    <source>
        <dbReference type="Proteomes" id="UP001236014"/>
    </source>
</evidence>
<evidence type="ECO:0000256" key="3">
    <source>
        <dbReference type="ARBA" id="ARBA00022989"/>
    </source>
</evidence>
<proteinExistence type="predicted"/>
<dbReference type="GO" id="GO:0046873">
    <property type="term" value="F:metal ion transmembrane transporter activity"/>
    <property type="evidence" value="ECO:0007669"/>
    <property type="project" value="InterPro"/>
</dbReference>
<feature type="transmembrane region" description="Helical" evidence="5">
    <location>
        <begin position="89"/>
        <end position="110"/>
    </location>
</feature>
<reference evidence="6 7" key="1">
    <citation type="submission" date="2023-06" db="EMBL/GenBank/DDBJ databases">
        <authorList>
            <person name="Oyuntsetseg B."/>
            <person name="Kim S.B."/>
        </authorList>
    </citation>
    <scope>NUCLEOTIDE SEQUENCE [LARGE SCALE GENOMIC DNA]</scope>
    <source>
        <strain evidence="6 7">2-15</strain>
    </source>
</reference>
<evidence type="ECO:0000256" key="5">
    <source>
        <dbReference type="SAM" id="Phobius"/>
    </source>
</evidence>
<feature type="transmembrane region" description="Helical" evidence="5">
    <location>
        <begin position="193"/>
        <end position="213"/>
    </location>
</feature>
<feature type="transmembrane region" description="Helical" evidence="5">
    <location>
        <begin position="344"/>
        <end position="367"/>
    </location>
</feature>
<evidence type="ECO:0000256" key="2">
    <source>
        <dbReference type="ARBA" id="ARBA00022692"/>
    </source>
</evidence>
<feature type="transmembrane region" description="Helical" evidence="5">
    <location>
        <begin position="379"/>
        <end position="399"/>
    </location>
</feature>
<feature type="transmembrane region" description="Helical" evidence="5">
    <location>
        <begin position="45"/>
        <end position="69"/>
    </location>
</feature>
<feature type="transmembrane region" description="Helical" evidence="5">
    <location>
        <begin position="21"/>
        <end position="39"/>
    </location>
</feature>
<accession>A0A9Y2IDF8</accession>
<keyword evidence="7" id="KW-1185">Reference proteome</keyword>
<evidence type="ECO:0000313" key="6">
    <source>
        <dbReference type="EMBL" id="WIX77717.1"/>
    </source>
</evidence>
<sequence length="410" mass="42446">MDSVTSTDDRQARPGRLRVPPLFGAALLMAMSAAGPGFITQTASFTVLYGASFACAVVVSMIIDVAVQLNVWRILGISGQRAQDIASKVFPGAGQVLTVFVVLGAVVFNIGNIAGTGLGLHNLLGIDPRIGAAISGILTIAIFLVRSVLTAVDRVMVVLGFVKIALIIALVVATAPPVGQAAVGTVDPKGLPFLPILTLIGGTVGGFITYSGAHRLIDAGITGVANLKRINRGAWTGILVACVLRIVLFLGFFGVVATGATLANKNDAAGSAFLSAFGTVGLHLFGLVFWAAGMTSVIGNSYTTATFLQSYVKPVRTHFNRAVIVLIGLATIVFIAAGQTPQSMLVFAGAINGLVLPIGLAIILWVALRRRDLIAGYRYPKVLLGVGIAAWLFTAYAAVESLTSLGSIFS</sequence>
<evidence type="ECO:0000256" key="4">
    <source>
        <dbReference type="ARBA" id="ARBA00023136"/>
    </source>
</evidence>
<name>A0A9Y2IDF8_9PSEU</name>
<dbReference type="GO" id="GO:0016020">
    <property type="term" value="C:membrane"/>
    <property type="evidence" value="ECO:0007669"/>
    <property type="project" value="UniProtKB-SubCell"/>
</dbReference>
<keyword evidence="3 5" id="KW-1133">Transmembrane helix</keyword>
<feature type="transmembrane region" description="Helical" evidence="5">
    <location>
        <begin position="234"/>
        <end position="260"/>
    </location>
</feature>
<dbReference type="AlphaFoldDB" id="A0A9Y2IDF8"/>
<keyword evidence="2 5" id="KW-0812">Transmembrane</keyword>
<dbReference type="KEGG" id="acab:QRX50_40990"/>
<dbReference type="EMBL" id="CP127294">
    <property type="protein sequence ID" value="WIX77717.1"/>
    <property type="molecule type" value="Genomic_DNA"/>
</dbReference>
<feature type="transmembrane region" description="Helical" evidence="5">
    <location>
        <begin position="319"/>
        <end position="338"/>
    </location>
</feature>
<organism evidence="6 7">
    <name type="scientific">Amycolatopsis carbonis</name>
    <dbReference type="NCBI Taxonomy" id="715471"/>
    <lineage>
        <taxon>Bacteria</taxon>
        <taxon>Bacillati</taxon>
        <taxon>Actinomycetota</taxon>
        <taxon>Actinomycetes</taxon>
        <taxon>Pseudonocardiales</taxon>
        <taxon>Pseudonocardiaceae</taxon>
        <taxon>Amycolatopsis</taxon>
    </lineage>
</organism>
<dbReference type="InterPro" id="IPR001046">
    <property type="entry name" value="NRAMP_fam"/>
</dbReference>
<feature type="transmembrane region" description="Helical" evidence="5">
    <location>
        <begin position="156"/>
        <end position="173"/>
    </location>
</feature>
<feature type="transmembrane region" description="Helical" evidence="5">
    <location>
        <begin position="130"/>
        <end position="149"/>
    </location>
</feature>
<protein>
    <submittedName>
        <fullName evidence="6">Divalent metal cation transporter</fullName>
    </submittedName>
</protein>
<dbReference type="RefSeq" id="WP_285968456.1">
    <property type="nucleotide sequence ID" value="NZ_CP127294.1"/>
</dbReference>
<keyword evidence="4 5" id="KW-0472">Membrane</keyword>
<dbReference type="Proteomes" id="UP001236014">
    <property type="component" value="Chromosome"/>
</dbReference>
<feature type="transmembrane region" description="Helical" evidence="5">
    <location>
        <begin position="272"/>
        <end position="298"/>
    </location>
</feature>
<gene>
    <name evidence="6" type="ORF">QRX50_40990</name>
</gene>
<dbReference type="Pfam" id="PF01566">
    <property type="entry name" value="Nramp"/>
    <property type="match status" value="1"/>
</dbReference>
<evidence type="ECO:0000256" key="1">
    <source>
        <dbReference type="ARBA" id="ARBA00004141"/>
    </source>
</evidence>